<comment type="caution">
    <text evidence="2">The sequence shown here is derived from an EMBL/GenBank/DDBJ whole genome shotgun (WGS) entry which is preliminary data.</text>
</comment>
<dbReference type="PRINTS" id="PR00364">
    <property type="entry name" value="DISEASERSIST"/>
</dbReference>
<dbReference type="PANTHER" id="PTHR36766:SF3">
    <property type="entry name" value="RPW8 DOMAIN-CONTAINING PROTEIN"/>
    <property type="match status" value="1"/>
</dbReference>
<dbReference type="InterPro" id="IPR002182">
    <property type="entry name" value="NB-ARC"/>
</dbReference>
<dbReference type="EMBL" id="DUZY01000008">
    <property type="protein sequence ID" value="DAD46834.1"/>
    <property type="molecule type" value="Genomic_DNA"/>
</dbReference>
<evidence type="ECO:0000313" key="2">
    <source>
        <dbReference type="EMBL" id="DAD46834.1"/>
    </source>
</evidence>
<dbReference type="SUPFAM" id="SSF52540">
    <property type="entry name" value="P-loop containing nucleoside triphosphate hydrolases"/>
    <property type="match status" value="1"/>
</dbReference>
<protein>
    <recommendedName>
        <fullName evidence="1">NB-ARC domain-containing protein</fullName>
    </recommendedName>
</protein>
<evidence type="ECO:0000313" key="3">
    <source>
        <dbReference type="Proteomes" id="UP000607653"/>
    </source>
</evidence>
<proteinExistence type="predicted"/>
<organism evidence="2 3">
    <name type="scientific">Nelumbo nucifera</name>
    <name type="common">Sacred lotus</name>
    <dbReference type="NCBI Taxonomy" id="4432"/>
    <lineage>
        <taxon>Eukaryota</taxon>
        <taxon>Viridiplantae</taxon>
        <taxon>Streptophyta</taxon>
        <taxon>Embryophyta</taxon>
        <taxon>Tracheophyta</taxon>
        <taxon>Spermatophyta</taxon>
        <taxon>Magnoliopsida</taxon>
        <taxon>Proteales</taxon>
        <taxon>Nelumbonaceae</taxon>
        <taxon>Nelumbo</taxon>
    </lineage>
</organism>
<gene>
    <name evidence="2" type="ORF">HUJ06_016771</name>
</gene>
<dbReference type="AlphaFoldDB" id="A0A822ZL87"/>
<keyword evidence="3" id="KW-1185">Reference proteome</keyword>
<name>A0A822ZL87_NELNU</name>
<sequence length="236" mass="26857">MLEEVAKIGKERKIYSGMGSRVFSVPELPNLIVGLQVPLQELKTELLRQGVKVVGICAPGGCGKTTLAAMLCQDDQVRRFFKDHIYFSSISSSPNLKVTMQRLFEMVNGFPSPEFQDEDDACKQVEYLLIQKKQENMLLVLDDVWSEPVLQKLLFRRLDEYKMLVTSRTAFQSFDSVYHLKTLRNIDAVTLFYLHSAFLQGEYGNNDQPPAELLEKVLCSSAIYVDASHMNTIMFV</sequence>
<dbReference type="GO" id="GO:0043531">
    <property type="term" value="F:ADP binding"/>
    <property type="evidence" value="ECO:0007669"/>
    <property type="project" value="InterPro"/>
</dbReference>
<accession>A0A822ZL87</accession>
<dbReference type="Pfam" id="PF00931">
    <property type="entry name" value="NB-ARC"/>
    <property type="match status" value="1"/>
</dbReference>
<feature type="domain" description="NB-ARC" evidence="1">
    <location>
        <begin position="39"/>
        <end position="169"/>
    </location>
</feature>
<dbReference type="PANTHER" id="PTHR36766">
    <property type="entry name" value="PLANT BROAD-SPECTRUM MILDEW RESISTANCE PROTEIN RPW8"/>
    <property type="match status" value="1"/>
</dbReference>
<evidence type="ECO:0000259" key="1">
    <source>
        <dbReference type="Pfam" id="PF00931"/>
    </source>
</evidence>
<dbReference type="InterPro" id="IPR027417">
    <property type="entry name" value="P-loop_NTPase"/>
</dbReference>
<dbReference type="Gene3D" id="3.40.50.300">
    <property type="entry name" value="P-loop containing nucleotide triphosphate hydrolases"/>
    <property type="match status" value="1"/>
</dbReference>
<dbReference type="Proteomes" id="UP000607653">
    <property type="component" value="Unassembled WGS sequence"/>
</dbReference>
<reference evidence="2 3" key="1">
    <citation type="journal article" date="2020" name="Mol. Biol. Evol.">
        <title>Distinct Expression and Methylation Patterns for Genes with Different Fates following a Single Whole-Genome Duplication in Flowering Plants.</title>
        <authorList>
            <person name="Shi T."/>
            <person name="Rahmani R.S."/>
            <person name="Gugger P.F."/>
            <person name="Wang M."/>
            <person name="Li H."/>
            <person name="Zhang Y."/>
            <person name="Li Z."/>
            <person name="Wang Q."/>
            <person name="Van de Peer Y."/>
            <person name="Marchal K."/>
            <person name="Chen J."/>
        </authorList>
    </citation>
    <scope>NUCLEOTIDE SEQUENCE [LARGE SCALE GENOMIC DNA]</scope>
    <source>
        <tissue evidence="2">Leaf</tissue>
    </source>
</reference>